<evidence type="ECO:0000256" key="11">
    <source>
        <dbReference type="PROSITE-ProRule" id="PRU00703"/>
    </source>
</evidence>
<dbReference type="InterPro" id="IPR046342">
    <property type="entry name" value="CBS_dom_sf"/>
</dbReference>
<dbReference type="InterPro" id="IPR000644">
    <property type="entry name" value="CBS_dom"/>
</dbReference>
<keyword evidence="10 12" id="KW-0694">RNA-binding</keyword>
<evidence type="ECO:0000256" key="6">
    <source>
        <dbReference type="ARBA" id="ARBA00022695"/>
    </source>
</evidence>
<keyword evidence="6" id="KW-0548">Nucleotidyltransferase</keyword>
<dbReference type="Gene3D" id="3.10.580.10">
    <property type="entry name" value="CBS-domain"/>
    <property type="match status" value="1"/>
</dbReference>
<gene>
    <name evidence="14" type="ORF">F4148_03260</name>
</gene>
<evidence type="ECO:0000256" key="9">
    <source>
        <dbReference type="ARBA" id="ARBA00022842"/>
    </source>
</evidence>
<evidence type="ECO:0000256" key="3">
    <source>
        <dbReference type="ARBA" id="ARBA00022555"/>
    </source>
</evidence>
<dbReference type="CDD" id="cd05398">
    <property type="entry name" value="NT_ClassII-CCAase"/>
    <property type="match status" value="1"/>
</dbReference>
<dbReference type="SMART" id="SM00116">
    <property type="entry name" value="CBS"/>
    <property type="match status" value="2"/>
</dbReference>
<organism evidence="14">
    <name type="scientific">Caldilineaceae bacterium SB0675_bin_29</name>
    <dbReference type="NCBI Taxonomy" id="2605266"/>
    <lineage>
        <taxon>Bacteria</taxon>
        <taxon>Bacillati</taxon>
        <taxon>Chloroflexota</taxon>
        <taxon>Caldilineae</taxon>
        <taxon>Caldilineales</taxon>
        <taxon>Caldilineaceae</taxon>
    </lineage>
</organism>
<evidence type="ECO:0000256" key="4">
    <source>
        <dbReference type="ARBA" id="ARBA00022679"/>
    </source>
</evidence>
<evidence type="ECO:0000256" key="8">
    <source>
        <dbReference type="ARBA" id="ARBA00022741"/>
    </source>
</evidence>
<dbReference type="EMBL" id="VYDA01000119">
    <property type="protein sequence ID" value="MYH60808.1"/>
    <property type="molecule type" value="Genomic_DNA"/>
</dbReference>
<dbReference type="InterPro" id="IPR003156">
    <property type="entry name" value="DHHA1_dom"/>
</dbReference>
<evidence type="ECO:0000256" key="12">
    <source>
        <dbReference type="RuleBase" id="RU003953"/>
    </source>
</evidence>
<dbReference type="InterPro" id="IPR038763">
    <property type="entry name" value="DHH_sf"/>
</dbReference>
<evidence type="ECO:0000256" key="1">
    <source>
        <dbReference type="ARBA" id="ARBA00001946"/>
    </source>
</evidence>
<keyword evidence="4 12" id="KW-0808">Transferase</keyword>
<keyword evidence="8" id="KW-0547">Nucleotide-binding</keyword>
<dbReference type="PANTHER" id="PTHR47788:SF1">
    <property type="entry name" value="A-ADDING TRNA NUCLEOTIDYLTRANSFERASE"/>
    <property type="match status" value="1"/>
</dbReference>
<dbReference type="Gene3D" id="3.90.1640.10">
    <property type="entry name" value="inorganic pyrophosphatase (n-terminal core)"/>
    <property type="match status" value="1"/>
</dbReference>
<dbReference type="GO" id="GO:0000166">
    <property type="term" value="F:nucleotide binding"/>
    <property type="evidence" value="ECO:0007669"/>
    <property type="project" value="UniProtKB-KW"/>
</dbReference>
<dbReference type="Pfam" id="PF02272">
    <property type="entry name" value="DHHA1"/>
    <property type="match status" value="1"/>
</dbReference>
<feature type="domain" description="CBS" evidence="13">
    <location>
        <begin position="385"/>
        <end position="442"/>
    </location>
</feature>
<dbReference type="SUPFAM" id="SSF54631">
    <property type="entry name" value="CBS-domain pair"/>
    <property type="match status" value="1"/>
</dbReference>
<comment type="similarity">
    <text evidence="2 12">Belongs to the tRNA nucleotidyltransferase/poly(A) polymerase family.</text>
</comment>
<dbReference type="GO" id="GO:0046872">
    <property type="term" value="F:metal ion binding"/>
    <property type="evidence" value="ECO:0007669"/>
    <property type="project" value="UniProtKB-KW"/>
</dbReference>
<evidence type="ECO:0000256" key="5">
    <source>
        <dbReference type="ARBA" id="ARBA00022694"/>
    </source>
</evidence>
<dbReference type="SUPFAM" id="SSF81891">
    <property type="entry name" value="Poly A polymerase C-terminal region-like"/>
    <property type="match status" value="1"/>
</dbReference>
<dbReference type="SUPFAM" id="SSF81301">
    <property type="entry name" value="Nucleotidyltransferase"/>
    <property type="match status" value="1"/>
</dbReference>
<name>A0A6B1FXR2_9CHLR</name>
<dbReference type="GO" id="GO:0016779">
    <property type="term" value="F:nucleotidyltransferase activity"/>
    <property type="evidence" value="ECO:0007669"/>
    <property type="project" value="UniProtKB-KW"/>
</dbReference>
<evidence type="ECO:0000256" key="2">
    <source>
        <dbReference type="ARBA" id="ARBA00007265"/>
    </source>
</evidence>
<keyword evidence="11" id="KW-0129">CBS domain</keyword>
<feature type="domain" description="CBS" evidence="13">
    <location>
        <begin position="317"/>
        <end position="379"/>
    </location>
</feature>
<reference evidence="14" key="1">
    <citation type="submission" date="2019-09" db="EMBL/GenBank/DDBJ databases">
        <title>Characterisation of the sponge microbiome using genome-centric metagenomics.</title>
        <authorList>
            <person name="Engelberts J.P."/>
            <person name="Robbins S.J."/>
            <person name="De Goeij J.M."/>
            <person name="Aranda M."/>
            <person name="Bell S.C."/>
            <person name="Webster N.S."/>
        </authorList>
    </citation>
    <scope>NUCLEOTIDE SEQUENCE</scope>
    <source>
        <strain evidence="14">SB0675_bin_29</strain>
    </source>
</reference>
<dbReference type="InterPro" id="IPR002646">
    <property type="entry name" value="PolA_pol_head_dom"/>
</dbReference>
<dbReference type="InterPro" id="IPR032828">
    <property type="entry name" value="PolyA_RNA-bd"/>
</dbReference>
<proteinExistence type="inferred from homology"/>
<dbReference type="AlphaFoldDB" id="A0A6B1FXR2"/>
<dbReference type="Gene3D" id="3.30.460.10">
    <property type="entry name" value="Beta Polymerase, domain 2"/>
    <property type="match status" value="1"/>
</dbReference>
<dbReference type="InterPro" id="IPR052390">
    <property type="entry name" value="tRNA_nt/polyA_polymerase"/>
</dbReference>
<accession>A0A6B1FXR2</accession>
<evidence type="ECO:0000259" key="13">
    <source>
        <dbReference type="PROSITE" id="PS51371"/>
    </source>
</evidence>
<evidence type="ECO:0000313" key="14">
    <source>
        <dbReference type="EMBL" id="MYH60808.1"/>
    </source>
</evidence>
<dbReference type="Gene3D" id="1.10.3090.10">
    <property type="entry name" value="cca-adding enzyme, domain 2"/>
    <property type="match status" value="1"/>
</dbReference>
<dbReference type="GO" id="GO:0000049">
    <property type="term" value="F:tRNA binding"/>
    <property type="evidence" value="ECO:0007669"/>
    <property type="project" value="UniProtKB-KW"/>
</dbReference>
<dbReference type="PANTHER" id="PTHR47788">
    <property type="entry name" value="POLYA POLYMERASE"/>
    <property type="match status" value="1"/>
</dbReference>
<evidence type="ECO:0000256" key="10">
    <source>
        <dbReference type="ARBA" id="ARBA00022884"/>
    </source>
</evidence>
<keyword evidence="9" id="KW-0460">Magnesium</keyword>
<keyword evidence="7" id="KW-0479">Metal-binding</keyword>
<keyword evidence="5" id="KW-0819">tRNA processing</keyword>
<dbReference type="Pfam" id="PF01743">
    <property type="entry name" value="PolyA_pol"/>
    <property type="match status" value="1"/>
</dbReference>
<feature type="non-terminal residue" evidence="14">
    <location>
        <position position="730"/>
    </location>
</feature>
<dbReference type="Gene3D" id="3.10.310.30">
    <property type="match status" value="1"/>
</dbReference>
<dbReference type="GO" id="GO:0008033">
    <property type="term" value="P:tRNA processing"/>
    <property type="evidence" value="ECO:0007669"/>
    <property type="project" value="UniProtKB-KW"/>
</dbReference>
<sequence length="730" mass="80626">MRSQTVILTHELADFDALASLLGGALLFPQALPVLPWKLKRNVQAFLSLYSNQFPFVDPRHLPRGSVELAIVVDTRRFNAVKGMGEDCRHLVIDHHSATEPLPSGWEVWQDSLGPHTTGANATLLVERLMQQNSGLSPFQATLLALGIYEDTGSLLYPSTTHRDLRCAAWLVEQGARLDVMRRFLNFPPTDAQNELSMQLTEYAEHVTVAGQNVVIASADAPDYDDELSGLAHRLNDLFNADALFIVVNLKDHVQVVARSNTDAINVGLVTELLGGGGHRRAAAALLEGTTLADVRERIGSLLQEHAGSQATVAEIMSRGRPRTLDDEMSVAAAMALMQRYGHEGFPVLHRGNGGPDRLVGILTRREADRTLGHRLGKLPVHKVMRQGDYTVREDAPISTLHKLMIDSGWGQIPVLDAEGEMVGIVTRTDLLKLWGEEREASPRVPDVSRELGEILSERQHRLLWLVGETATEMGHAVYIVGGFVRDLLLGSFDGANGAGFLDMDLVVEGDAIELAARIQSRCGGRVVSHARFGTAKWILDEPDFPLTCPDVAASVEGRDQGKLPSHLDFVTARTEFYTEPTVLPTVEQGSIKLDLHRRDFTVNTLAVALTPDRWGDLLDFYGGLSDLRTGIVRVLHSLSFVDDPTRILRAVRYEQRFRFQIDARTQEHLLDAAPLLGRVTAARIRQELDRIFQEERPEDTVQRLDELGILSRIHPALRAGGSFADRCAS</sequence>
<comment type="caution">
    <text evidence="14">The sequence shown here is derived from an EMBL/GenBank/DDBJ whole genome shotgun (WGS) entry which is preliminary data.</text>
</comment>
<protein>
    <submittedName>
        <fullName evidence="14">CBS domain-containing protein</fullName>
    </submittedName>
</protein>
<dbReference type="InterPro" id="IPR001667">
    <property type="entry name" value="DDH_dom"/>
</dbReference>
<comment type="cofactor">
    <cofactor evidence="1">
        <name>Mg(2+)</name>
        <dbReference type="ChEBI" id="CHEBI:18420"/>
    </cofactor>
</comment>
<dbReference type="Pfam" id="PF01368">
    <property type="entry name" value="DHH"/>
    <property type="match status" value="1"/>
</dbReference>
<dbReference type="SUPFAM" id="SSF64182">
    <property type="entry name" value="DHH phosphoesterases"/>
    <property type="match status" value="1"/>
</dbReference>
<dbReference type="InterPro" id="IPR043519">
    <property type="entry name" value="NT_sf"/>
</dbReference>
<dbReference type="PROSITE" id="PS51371">
    <property type="entry name" value="CBS"/>
    <property type="match status" value="2"/>
</dbReference>
<evidence type="ECO:0000256" key="7">
    <source>
        <dbReference type="ARBA" id="ARBA00022723"/>
    </source>
</evidence>
<dbReference type="Pfam" id="PF00571">
    <property type="entry name" value="CBS"/>
    <property type="match status" value="2"/>
</dbReference>
<dbReference type="Pfam" id="PF12627">
    <property type="entry name" value="PolyA_pol_RNAbd"/>
    <property type="match status" value="1"/>
</dbReference>
<keyword evidence="3" id="KW-0820">tRNA-binding</keyword>